<feature type="domain" description="RING-type" evidence="7">
    <location>
        <begin position="389"/>
        <end position="431"/>
    </location>
</feature>
<evidence type="ECO:0000313" key="9">
    <source>
        <dbReference type="Proteomes" id="UP000007797"/>
    </source>
</evidence>
<evidence type="ECO:0000256" key="4">
    <source>
        <dbReference type="PROSITE-ProRule" id="PRU00175"/>
    </source>
</evidence>
<dbReference type="GO" id="GO:0061630">
    <property type="term" value="F:ubiquitin protein ligase activity"/>
    <property type="evidence" value="ECO:0007669"/>
    <property type="project" value="TreeGrafter"/>
</dbReference>
<dbReference type="Gene3D" id="3.30.40.10">
    <property type="entry name" value="Zinc/RING finger domain, C3HC4 (zinc finger)"/>
    <property type="match status" value="1"/>
</dbReference>
<evidence type="ECO:0000256" key="2">
    <source>
        <dbReference type="ARBA" id="ARBA00022771"/>
    </source>
</evidence>
<feature type="region of interest" description="Disordered" evidence="6">
    <location>
        <begin position="56"/>
        <end position="87"/>
    </location>
</feature>
<keyword evidence="5" id="KW-0175">Coiled coil</keyword>
<dbReference type="GO" id="GO:0008270">
    <property type="term" value="F:zinc ion binding"/>
    <property type="evidence" value="ECO:0007669"/>
    <property type="project" value="UniProtKB-KW"/>
</dbReference>
<keyword evidence="2 4" id="KW-0863">Zinc-finger</keyword>
<dbReference type="PANTHER" id="PTHR45931:SF3">
    <property type="entry name" value="RING ZINC FINGER-CONTAINING PROTEIN"/>
    <property type="match status" value="1"/>
</dbReference>
<dbReference type="GO" id="GO:0005634">
    <property type="term" value="C:nucleus"/>
    <property type="evidence" value="ECO:0007669"/>
    <property type="project" value="TreeGrafter"/>
</dbReference>
<dbReference type="KEGG" id="dfa:DFA_05319"/>
<dbReference type="InterPro" id="IPR001841">
    <property type="entry name" value="Znf_RING"/>
</dbReference>
<keyword evidence="3" id="KW-0862">Zinc</keyword>
<dbReference type="STRING" id="1054147.F4PKW5"/>
<dbReference type="EMBL" id="GL883008">
    <property type="protein sequence ID" value="EGG23187.1"/>
    <property type="molecule type" value="Genomic_DNA"/>
</dbReference>
<evidence type="ECO:0000256" key="5">
    <source>
        <dbReference type="SAM" id="Coils"/>
    </source>
</evidence>
<dbReference type="InterPro" id="IPR013083">
    <property type="entry name" value="Znf_RING/FYVE/PHD"/>
</dbReference>
<evidence type="ECO:0000256" key="3">
    <source>
        <dbReference type="ARBA" id="ARBA00022833"/>
    </source>
</evidence>
<protein>
    <submittedName>
        <fullName evidence="8">RING zinc finger-containing protein</fullName>
    </submittedName>
</protein>
<feature type="compositionally biased region" description="Polar residues" evidence="6">
    <location>
        <begin position="287"/>
        <end position="307"/>
    </location>
</feature>
<dbReference type="GeneID" id="14875685"/>
<dbReference type="InterPro" id="IPR051834">
    <property type="entry name" value="RING_finger_E3_ligase"/>
</dbReference>
<evidence type="ECO:0000256" key="1">
    <source>
        <dbReference type="ARBA" id="ARBA00022723"/>
    </source>
</evidence>
<evidence type="ECO:0000259" key="7">
    <source>
        <dbReference type="PROSITE" id="PS50089"/>
    </source>
</evidence>
<proteinExistence type="predicted"/>
<feature type="region of interest" description="Disordered" evidence="6">
    <location>
        <begin position="108"/>
        <end position="134"/>
    </location>
</feature>
<feature type="coiled-coil region" evidence="5">
    <location>
        <begin position="181"/>
        <end position="211"/>
    </location>
</feature>
<gene>
    <name evidence="8" type="ORF">DFA_05319</name>
</gene>
<dbReference type="RefSeq" id="XP_004361038.1">
    <property type="nucleotide sequence ID" value="XM_004360981.1"/>
</dbReference>
<keyword evidence="1" id="KW-0479">Metal-binding</keyword>
<organism evidence="8 9">
    <name type="scientific">Cavenderia fasciculata</name>
    <name type="common">Slime mold</name>
    <name type="synonym">Dictyostelium fasciculatum</name>
    <dbReference type="NCBI Taxonomy" id="261658"/>
    <lineage>
        <taxon>Eukaryota</taxon>
        <taxon>Amoebozoa</taxon>
        <taxon>Evosea</taxon>
        <taxon>Eumycetozoa</taxon>
        <taxon>Dictyostelia</taxon>
        <taxon>Acytosteliales</taxon>
        <taxon>Cavenderiaceae</taxon>
        <taxon>Cavenderia</taxon>
    </lineage>
</organism>
<dbReference type="OMA" id="TNCISNW"/>
<dbReference type="Proteomes" id="UP000007797">
    <property type="component" value="Unassembled WGS sequence"/>
</dbReference>
<dbReference type="SUPFAM" id="SSF57850">
    <property type="entry name" value="RING/U-box"/>
    <property type="match status" value="1"/>
</dbReference>
<dbReference type="GO" id="GO:0006511">
    <property type="term" value="P:ubiquitin-dependent protein catabolic process"/>
    <property type="evidence" value="ECO:0007669"/>
    <property type="project" value="TreeGrafter"/>
</dbReference>
<dbReference type="SMART" id="SM00184">
    <property type="entry name" value="RING"/>
    <property type="match status" value="1"/>
</dbReference>
<name>F4PKW5_CACFS</name>
<sequence>MATKVNNISNNNPTTLVDSSTNHLLSFIGQDDYSRYTFEFGISEYFLPKYIKHAKQQQQQQVPTTTPSNNNNNNNNNKTKTKKKKNNNNLIHINFGQKNIDLPQFTNSMIEKNNNNNSDSDSDNTSKYKYDPNNNNNNNNIIINNNNETKIDISNLIDEFVHIDNIQQQQEKLVVVIEEESDSKYQERRRIERELEEYKQITLEQEEEENEEFYRWLDYAEEYEAKKVYGIKLESKLIGNGRLLRSSRKNKKERIHRSHQSAWDSTKVAMKLSVIASYTPLQQQQNKQVALTPASRQSTNNSSQSYETDLRRAMSLSTADYDREMRTRNSNTGLSQTQINDILNREITPEDYELLLMLDATVKPKTCPLDLVYSLPTIRFTADCQYPQCVVCLGEFELNETLTILPKCKHIFHTNCISNWLANASKNCPVDGLPCHE</sequence>
<dbReference type="OrthoDB" id="1302410at2759"/>
<evidence type="ECO:0000256" key="6">
    <source>
        <dbReference type="SAM" id="MobiDB-lite"/>
    </source>
</evidence>
<dbReference type="Pfam" id="PF13639">
    <property type="entry name" value="zf-RING_2"/>
    <property type="match status" value="1"/>
</dbReference>
<dbReference type="AlphaFoldDB" id="F4PKW5"/>
<evidence type="ECO:0000313" key="8">
    <source>
        <dbReference type="EMBL" id="EGG23187.1"/>
    </source>
</evidence>
<accession>F4PKW5</accession>
<reference evidence="9" key="1">
    <citation type="journal article" date="2011" name="Genome Res.">
        <title>Phylogeny-wide analysis of social amoeba genomes highlights ancient origins for complex intercellular communication.</title>
        <authorList>
            <person name="Heidel A.J."/>
            <person name="Lawal H.M."/>
            <person name="Felder M."/>
            <person name="Schilde C."/>
            <person name="Helps N.R."/>
            <person name="Tunggal B."/>
            <person name="Rivero F."/>
            <person name="John U."/>
            <person name="Schleicher M."/>
            <person name="Eichinger L."/>
            <person name="Platzer M."/>
            <person name="Noegel A.A."/>
            <person name="Schaap P."/>
            <person name="Gloeckner G."/>
        </authorList>
    </citation>
    <scope>NUCLEOTIDE SEQUENCE [LARGE SCALE GENOMIC DNA]</scope>
    <source>
        <strain evidence="9">SH3</strain>
    </source>
</reference>
<dbReference type="PROSITE" id="PS50089">
    <property type="entry name" value="ZF_RING_2"/>
    <property type="match status" value="1"/>
</dbReference>
<keyword evidence="9" id="KW-1185">Reference proteome</keyword>
<feature type="region of interest" description="Disordered" evidence="6">
    <location>
        <begin position="287"/>
        <end position="310"/>
    </location>
</feature>
<dbReference type="PANTHER" id="PTHR45931">
    <property type="entry name" value="SI:CH211-59O9.10"/>
    <property type="match status" value="1"/>
</dbReference>
<feature type="compositionally biased region" description="Low complexity" evidence="6">
    <location>
        <begin position="69"/>
        <end position="78"/>
    </location>
</feature>